<evidence type="ECO:0000313" key="10">
    <source>
        <dbReference type="EMBL" id="KAK3763180.1"/>
    </source>
</evidence>
<reference evidence="10" key="1">
    <citation type="journal article" date="2023" name="G3 (Bethesda)">
        <title>A reference genome for the long-term kleptoplast-retaining sea slug Elysia crispata morphotype clarki.</title>
        <authorList>
            <person name="Eastman K.E."/>
            <person name="Pendleton A.L."/>
            <person name="Shaikh M.A."/>
            <person name="Suttiyut T."/>
            <person name="Ogas R."/>
            <person name="Tomko P."/>
            <person name="Gavelis G."/>
            <person name="Widhalm J.R."/>
            <person name="Wisecaver J.H."/>
        </authorList>
    </citation>
    <scope>NUCLEOTIDE SEQUENCE</scope>
    <source>
        <strain evidence="10">ECLA1</strain>
    </source>
</reference>
<evidence type="ECO:0000256" key="1">
    <source>
        <dbReference type="ARBA" id="ARBA00004141"/>
    </source>
</evidence>
<dbReference type="Gene3D" id="1.20.1070.10">
    <property type="entry name" value="Rhodopsin 7-helix transmembrane proteins"/>
    <property type="match status" value="1"/>
</dbReference>
<evidence type="ECO:0000313" key="11">
    <source>
        <dbReference type="Proteomes" id="UP001283361"/>
    </source>
</evidence>
<dbReference type="AlphaFoldDB" id="A0AAE0Z5U6"/>
<evidence type="ECO:0000256" key="5">
    <source>
        <dbReference type="ARBA" id="ARBA00023136"/>
    </source>
</evidence>
<dbReference type="PANTHER" id="PTHR24238:SF75">
    <property type="entry name" value="CHOLECYSTOKININ-LIKE RECEPTOR AT 17D1-RELATED"/>
    <property type="match status" value="1"/>
</dbReference>
<dbReference type="Pfam" id="PF00001">
    <property type="entry name" value="7tm_1"/>
    <property type="match status" value="1"/>
</dbReference>
<keyword evidence="2 8" id="KW-0812">Transmembrane</keyword>
<organism evidence="10 11">
    <name type="scientific">Elysia crispata</name>
    <name type="common">lettuce slug</name>
    <dbReference type="NCBI Taxonomy" id="231223"/>
    <lineage>
        <taxon>Eukaryota</taxon>
        <taxon>Metazoa</taxon>
        <taxon>Spiralia</taxon>
        <taxon>Lophotrochozoa</taxon>
        <taxon>Mollusca</taxon>
        <taxon>Gastropoda</taxon>
        <taxon>Heterobranchia</taxon>
        <taxon>Euthyneura</taxon>
        <taxon>Panpulmonata</taxon>
        <taxon>Sacoglossa</taxon>
        <taxon>Placobranchoidea</taxon>
        <taxon>Plakobranchidae</taxon>
        <taxon>Elysia</taxon>
    </lineage>
</organism>
<keyword evidence="6" id="KW-0675">Receptor</keyword>
<feature type="transmembrane region" description="Helical" evidence="8">
    <location>
        <begin position="262"/>
        <end position="281"/>
    </location>
</feature>
<dbReference type="PROSITE" id="PS50262">
    <property type="entry name" value="G_PROTEIN_RECEP_F1_2"/>
    <property type="match status" value="1"/>
</dbReference>
<evidence type="ECO:0000256" key="2">
    <source>
        <dbReference type="ARBA" id="ARBA00022692"/>
    </source>
</evidence>
<gene>
    <name evidence="10" type="ORF">RRG08_018749</name>
</gene>
<dbReference type="GO" id="GO:0008188">
    <property type="term" value="F:neuropeptide receptor activity"/>
    <property type="evidence" value="ECO:0007669"/>
    <property type="project" value="TreeGrafter"/>
</dbReference>
<evidence type="ECO:0000256" key="6">
    <source>
        <dbReference type="ARBA" id="ARBA00023170"/>
    </source>
</evidence>
<comment type="caution">
    <text evidence="10">The sequence shown here is derived from an EMBL/GenBank/DDBJ whole genome shotgun (WGS) entry which is preliminary data.</text>
</comment>
<dbReference type="InterPro" id="IPR017452">
    <property type="entry name" value="GPCR_Rhodpsn_7TM"/>
</dbReference>
<keyword evidence="5 8" id="KW-0472">Membrane</keyword>
<evidence type="ECO:0000256" key="7">
    <source>
        <dbReference type="ARBA" id="ARBA00023224"/>
    </source>
</evidence>
<dbReference type="Proteomes" id="UP001283361">
    <property type="component" value="Unassembled WGS sequence"/>
</dbReference>
<sequence>MTRPGSSGFSIDHQASFREHRIRNSGHHRNHGIVSADGFLRFHHSPGHASSLTGQSRTFSMSKPSNILDSDMRAILSTITGSSRPQESHGMEWAAAYGSAASSGGQNVINYDVDEDDNGNTAIKFLTTSTSSVPTSSMLSSGSAYHPGVGSSVGSGFLYDSASLLVNTNWSSNVSAPWDTTALPEPEKYNVPRLSAEIQVALYSIIFSTALVGNLLIIVTLIQNKRMRTVTNVFLLNLAVSDLLLALVCMPFTLVPMLLKDFIFGAFMCVFIRYLQGVTLLRENSHIKLASKEKTRIGVVREKERTGVLSPCRLQTLNQHFTESRVCTNRLDFPRASSYLHLSLSRNR</sequence>
<dbReference type="InterPro" id="IPR000276">
    <property type="entry name" value="GPCR_Rhodpsn"/>
</dbReference>
<protein>
    <recommendedName>
        <fullName evidence="9">G-protein coupled receptors family 1 profile domain-containing protein</fullName>
    </recommendedName>
</protein>
<feature type="transmembrane region" description="Helical" evidence="8">
    <location>
        <begin position="234"/>
        <end position="256"/>
    </location>
</feature>
<name>A0AAE0Z5U6_9GAST</name>
<accession>A0AAE0Z5U6</accession>
<keyword evidence="11" id="KW-1185">Reference proteome</keyword>
<dbReference type="GO" id="GO:0005886">
    <property type="term" value="C:plasma membrane"/>
    <property type="evidence" value="ECO:0007669"/>
    <property type="project" value="TreeGrafter"/>
</dbReference>
<evidence type="ECO:0000259" key="9">
    <source>
        <dbReference type="PROSITE" id="PS50262"/>
    </source>
</evidence>
<dbReference type="PRINTS" id="PR00237">
    <property type="entry name" value="GPCRRHODOPSN"/>
</dbReference>
<keyword evidence="3 8" id="KW-1133">Transmembrane helix</keyword>
<dbReference type="PANTHER" id="PTHR24238">
    <property type="entry name" value="G-PROTEIN COUPLED RECEPTOR"/>
    <property type="match status" value="1"/>
</dbReference>
<evidence type="ECO:0000256" key="3">
    <source>
        <dbReference type="ARBA" id="ARBA00022989"/>
    </source>
</evidence>
<proteinExistence type="predicted"/>
<keyword evidence="4" id="KW-0297">G-protein coupled receptor</keyword>
<evidence type="ECO:0000256" key="8">
    <source>
        <dbReference type="SAM" id="Phobius"/>
    </source>
</evidence>
<dbReference type="SUPFAM" id="SSF81321">
    <property type="entry name" value="Family A G protein-coupled receptor-like"/>
    <property type="match status" value="1"/>
</dbReference>
<feature type="domain" description="G-protein coupled receptors family 1 profile" evidence="9">
    <location>
        <begin position="213"/>
        <end position="275"/>
    </location>
</feature>
<dbReference type="EMBL" id="JAWDGP010004591">
    <property type="protein sequence ID" value="KAK3763180.1"/>
    <property type="molecule type" value="Genomic_DNA"/>
</dbReference>
<feature type="transmembrane region" description="Helical" evidence="8">
    <location>
        <begin position="200"/>
        <end position="222"/>
    </location>
</feature>
<comment type="subcellular location">
    <subcellularLocation>
        <location evidence="1">Membrane</location>
        <topology evidence="1">Multi-pass membrane protein</topology>
    </subcellularLocation>
</comment>
<evidence type="ECO:0000256" key="4">
    <source>
        <dbReference type="ARBA" id="ARBA00023040"/>
    </source>
</evidence>
<keyword evidence="7" id="KW-0807">Transducer</keyword>